<name>R7UA67_CAPTE</name>
<dbReference type="Proteomes" id="UP000014760">
    <property type="component" value="Unassembled WGS sequence"/>
</dbReference>
<evidence type="ECO:0000313" key="8">
    <source>
        <dbReference type="Proteomes" id="UP000014760"/>
    </source>
</evidence>
<dbReference type="InterPro" id="IPR051438">
    <property type="entry name" value="RNF_E3_ubiq-protein_ligase"/>
</dbReference>
<dbReference type="HOGENOM" id="CLU_167774_0_0_1"/>
<dbReference type="CDD" id="cd16637">
    <property type="entry name" value="mRING-HC-C3HC3D_LNX1-like"/>
    <property type="match status" value="1"/>
</dbReference>
<reference evidence="7" key="3">
    <citation type="submission" date="2015-06" db="UniProtKB">
        <authorList>
            <consortium name="EnsemblMetazoa"/>
        </authorList>
    </citation>
    <scope>IDENTIFICATION</scope>
</reference>
<dbReference type="InterPro" id="IPR018957">
    <property type="entry name" value="Znf_C3HC4_RING-type"/>
</dbReference>
<evidence type="ECO:0000256" key="1">
    <source>
        <dbReference type="ARBA" id="ARBA00022723"/>
    </source>
</evidence>
<gene>
    <name evidence="6" type="ORF">CAPTEDRAFT_118074</name>
</gene>
<evidence type="ECO:0000313" key="6">
    <source>
        <dbReference type="EMBL" id="ELU00036.1"/>
    </source>
</evidence>
<keyword evidence="1" id="KW-0479">Metal-binding</keyword>
<dbReference type="InterPro" id="IPR013083">
    <property type="entry name" value="Znf_RING/FYVE/PHD"/>
</dbReference>
<dbReference type="EMBL" id="AMQN01026254">
    <property type="status" value="NOT_ANNOTATED_CDS"/>
    <property type="molecule type" value="Genomic_DNA"/>
</dbReference>
<reference evidence="8" key="1">
    <citation type="submission" date="2012-12" db="EMBL/GenBank/DDBJ databases">
        <authorList>
            <person name="Hellsten U."/>
            <person name="Grimwood J."/>
            <person name="Chapman J.A."/>
            <person name="Shapiro H."/>
            <person name="Aerts A."/>
            <person name="Otillar R.P."/>
            <person name="Terry A.Y."/>
            <person name="Boore J.L."/>
            <person name="Simakov O."/>
            <person name="Marletaz F."/>
            <person name="Cho S.-J."/>
            <person name="Edsinger-Gonzales E."/>
            <person name="Havlak P."/>
            <person name="Kuo D.-H."/>
            <person name="Larsson T."/>
            <person name="Lv J."/>
            <person name="Arendt D."/>
            <person name="Savage R."/>
            <person name="Osoegawa K."/>
            <person name="de Jong P."/>
            <person name="Lindberg D.R."/>
            <person name="Seaver E.C."/>
            <person name="Weisblat D.A."/>
            <person name="Putnam N.H."/>
            <person name="Grigoriev I.V."/>
            <person name="Rokhsar D.S."/>
        </authorList>
    </citation>
    <scope>NUCLEOTIDE SEQUENCE</scope>
    <source>
        <strain evidence="8">I ESC-2004</strain>
    </source>
</reference>
<reference evidence="6 8" key="2">
    <citation type="journal article" date="2013" name="Nature">
        <title>Insights into bilaterian evolution from three spiralian genomes.</title>
        <authorList>
            <person name="Simakov O."/>
            <person name="Marletaz F."/>
            <person name="Cho S.J."/>
            <person name="Edsinger-Gonzales E."/>
            <person name="Havlak P."/>
            <person name="Hellsten U."/>
            <person name="Kuo D.H."/>
            <person name="Larsson T."/>
            <person name="Lv J."/>
            <person name="Arendt D."/>
            <person name="Savage R."/>
            <person name="Osoegawa K."/>
            <person name="de Jong P."/>
            <person name="Grimwood J."/>
            <person name="Chapman J.A."/>
            <person name="Shapiro H."/>
            <person name="Aerts A."/>
            <person name="Otillar R.P."/>
            <person name="Terry A.Y."/>
            <person name="Boore J.L."/>
            <person name="Grigoriev I.V."/>
            <person name="Lindberg D.R."/>
            <person name="Seaver E.C."/>
            <person name="Weisblat D.A."/>
            <person name="Putnam N.H."/>
            <person name="Rokhsar D.S."/>
        </authorList>
    </citation>
    <scope>NUCLEOTIDE SEQUENCE</scope>
    <source>
        <strain evidence="6 8">I ESC-2004</strain>
    </source>
</reference>
<dbReference type="Pfam" id="PF00097">
    <property type="entry name" value="zf-C3HC4"/>
    <property type="match status" value="1"/>
</dbReference>
<dbReference type="SUPFAM" id="SSF57850">
    <property type="entry name" value="RING/U-box"/>
    <property type="match status" value="1"/>
</dbReference>
<feature type="domain" description="RING-type" evidence="5">
    <location>
        <begin position="36"/>
        <end position="74"/>
    </location>
</feature>
<proteinExistence type="predicted"/>
<organism evidence="6">
    <name type="scientific">Capitella teleta</name>
    <name type="common">Polychaete worm</name>
    <dbReference type="NCBI Taxonomy" id="283909"/>
    <lineage>
        <taxon>Eukaryota</taxon>
        <taxon>Metazoa</taxon>
        <taxon>Spiralia</taxon>
        <taxon>Lophotrochozoa</taxon>
        <taxon>Annelida</taxon>
        <taxon>Polychaeta</taxon>
        <taxon>Sedentaria</taxon>
        <taxon>Scolecida</taxon>
        <taxon>Capitellidae</taxon>
        <taxon>Capitella</taxon>
    </lineage>
</organism>
<dbReference type="OrthoDB" id="438726at2759"/>
<evidence type="ECO:0000259" key="5">
    <source>
        <dbReference type="PROSITE" id="PS50089"/>
    </source>
</evidence>
<keyword evidence="8" id="KW-1185">Reference proteome</keyword>
<evidence type="ECO:0000256" key="2">
    <source>
        <dbReference type="ARBA" id="ARBA00022771"/>
    </source>
</evidence>
<dbReference type="GO" id="GO:0000209">
    <property type="term" value="P:protein polyubiquitination"/>
    <property type="evidence" value="ECO:0007669"/>
    <property type="project" value="TreeGrafter"/>
</dbReference>
<accession>R7UA67</accession>
<dbReference type="GO" id="GO:0006511">
    <property type="term" value="P:ubiquitin-dependent protein catabolic process"/>
    <property type="evidence" value="ECO:0007669"/>
    <property type="project" value="TreeGrafter"/>
</dbReference>
<dbReference type="Gene3D" id="3.30.40.10">
    <property type="entry name" value="Zinc/RING finger domain, C3HC4 (zinc finger)"/>
    <property type="match status" value="1"/>
</dbReference>
<evidence type="ECO:0000256" key="3">
    <source>
        <dbReference type="ARBA" id="ARBA00022833"/>
    </source>
</evidence>
<dbReference type="PROSITE" id="PS50089">
    <property type="entry name" value="ZF_RING_2"/>
    <property type="match status" value="1"/>
</dbReference>
<keyword evidence="3" id="KW-0862">Zinc</keyword>
<evidence type="ECO:0000256" key="4">
    <source>
        <dbReference type="PROSITE-ProRule" id="PRU00175"/>
    </source>
</evidence>
<dbReference type="GO" id="GO:0008270">
    <property type="term" value="F:zinc ion binding"/>
    <property type="evidence" value="ECO:0007669"/>
    <property type="project" value="UniProtKB-KW"/>
</dbReference>
<protein>
    <recommendedName>
        <fullName evidence="5">RING-type domain-containing protein</fullName>
    </recommendedName>
</protein>
<dbReference type="PANTHER" id="PTHR46016">
    <property type="entry name" value="ZINC FINGER, RING/FYVE/PHD-TYPE"/>
    <property type="match status" value="1"/>
</dbReference>
<dbReference type="InterPro" id="IPR017907">
    <property type="entry name" value="Znf_RING_CS"/>
</dbReference>
<dbReference type="STRING" id="283909.R7UA67"/>
<dbReference type="PROSITE" id="PS00518">
    <property type="entry name" value="ZF_RING_1"/>
    <property type="match status" value="1"/>
</dbReference>
<sequence>MDAGKSAVCRMCGQSHSPEVNHVYDYQKMVDEDLMCHICLQPLVDPVDTRCGHTLCSLCLHNYLKIQSMCPVDRIPVIAAQVQQSSVIVRR</sequence>
<dbReference type="InterPro" id="IPR001841">
    <property type="entry name" value="Znf_RING"/>
</dbReference>
<evidence type="ECO:0000313" key="7">
    <source>
        <dbReference type="EnsemblMetazoa" id="CapteP118074"/>
    </source>
</evidence>
<dbReference type="GO" id="GO:0061630">
    <property type="term" value="F:ubiquitin protein ligase activity"/>
    <property type="evidence" value="ECO:0007669"/>
    <property type="project" value="TreeGrafter"/>
</dbReference>
<dbReference type="EMBL" id="KB306243">
    <property type="protein sequence ID" value="ELU00036.1"/>
    <property type="molecule type" value="Genomic_DNA"/>
</dbReference>
<dbReference type="SMART" id="SM00184">
    <property type="entry name" value="RING"/>
    <property type="match status" value="1"/>
</dbReference>
<dbReference type="EnsemblMetazoa" id="CapteT118074">
    <property type="protein sequence ID" value="CapteP118074"/>
    <property type="gene ID" value="CapteG118074"/>
</dbReference>
<dbReference type="OMA" id="CKPASMI"/>
<dbReference type="PANTHER" id="PTHR46016:SF1">
    <property type="entry name" value="RING-TYPE DOMAIN-CONTAINING PROTEIN"/>
    <property type="match status" value="1"/>
</dbReference>
<keyword evidence="2 4" id="KW-0863">Zinc-finger</keyword>
<dbReference type="AlphaFoldDB" id="R7UA67"/>